<dbReference type="EMBL" id="CP036546">
    <property type="protein sequence ID" value="QCQ45648.1"/>
    <property type="molecule type" value="Genomic_DNA"/>
</dbReference>
<evidence type="ECO:0000313" key="2">
    <source>
        <dbReference type="Proteomes" id="UP000036847"/>
    </source>
</evidence>
<dbReference type="PROSITE" id="PS51257">
    <property type="entry name" value="PROKAR_LIPOPROTEIN"/>
    <property type="match status" value="1"/>
</dbReference>
<evidence type="ECO:0000313" key="1">
    <source>
        <dbReference type="EMBL" id="QCQ45648.1"/>
    </source>
</evidence>
<gene>
    <name evidence="1" type="ORF">EC80_012665</name>
</gene>
<dbReference type="RefSeq" id="WP_032536275.1">
    <property type="nucleotide sequence ID" value="NZ_CP036546.1"/>
</dbReference>
<accession>A0AAE6C340</accession>
<dbReference type="CDD" id="cd13120">
    <property type="entry name" value="BF2867_like_N"/>
    <property type="match status" value="1"/>
</dbReference>
<reference evidence="1 2" key="1">
    <citation type="submission" date="2019-03" db="EMBL/GenBank/DDBJ databases">
        <title>Complete genome assembly of MDR B. fragilis.</title>
        <authorList>
            <person name="Sydenham T.V."/>
            <person name="Hasman H."/>
            <person name="Justesen U.S."/>
        </authorList>
    </citation>
    <scope>NUCLEOTIDE SEQUENCE [LARGE SCALE GENOMIC DNA]</scope>
    <source>
        <strain evidence="1 2">DCMSKEJBY0001B</strain>
    </source>
</reference>
<organism evidence="1 2">
    <name type="scientific">Bacteroides fragilis</name>
    <dbReference type="NCBI Taxonomy" id="817"/>
    <lineage>
        <taxon>Bacteria</taxon>
        <taxon>Pseudomonadati</taxon>
        <taxon>Bacteroidota</taxon>
        <taxon>Bacteroidia</taxon>
        <taxon>Bacteroidales</taxon>
        <taxon>Bacteroidaceae</taxon>
        <taxon>Bacteroides</taxon>
    </lineage>
</organism>
<sequence>MKGVLYISFLVCMLLGCSDGDSLPDWKKDKTARTELEIASASIVEGNLQTRADAVFTSGSSIALFCHGQAAETSYTPVNNRKYTLNAGESQWTAESEASTIYLGSEKADVCGYYPYTEETVDKLYKDRTKIPMETQNYDVLKELYYVTNQEVDAKEYFVNMRFKHAYSRLVLNIGVEDAYPATCSINSVALANDSLFRKAVIDITSGTVGIHPDDTEKQFRGGYNITKDLPYVLDSPDKKYQADLLMIPTKLLPDPFEPTKGLSIIVNVSGFPATVIIPIDDLSDFESGKKYVVSLKLRGIAIKSVTVTTTDWDEKILNEGIDYEPLPRRP</sequence>
<dbReference type="CDD" id="cd13121">
    <property type="entry name" value="BF2867_like_C"/>
    <property type="match status" value="1"/>
</dbReference>
<protein>
    <submittedName>
        <fullName evidence="1">Fimbrillin family protein</fullName>
    </submittedName>
</protein>
<dbReference type="Pfam" id="PF13149">
    <property type="entry name" value="Mfa_like_1"/>
    <property type="match status" value="1"/>
</dbReference>
<dbReference type="Gene3D" id="2.60.40.2630">
    <property type="match status" value="1"/>
</dbReference>
<name>A0AAE6C340_BACFG</name>
<proteinExistence type="predicted"/>
<dbReference type="Gene3D" id="2.60.40.2620">
    <property type="entry name" value="Fimbrillin-like"/>
    <property type="match status" value="1"/>
</dbReference>
<dbReference type="AlphaFoldDB" id="A0AAE6C340"/>
<dbReference type="InterPro" id="IPR042278">
    <property type="entry name" value="Mfa-like_1_N"/>
</dbReference>
<dbReference type="Proteomes" id="UP000036847">
    <property type="component" value="Chromosome"/>
</dbReference>
<dbReference type="InterPro" id="IPR025049">
    <property type="entry name" value="Mfa-like_1"/>
</dbReference>